<name>A0A2I0SYN0_9ACTN</name>
<dbReference type="SUPFAM" id="SSF55909">
    <property type="entry name" value="Pentein"/>
    <property type="match status" value="1"/>
</dbReference>
<evidence type="ECO:0000313" key="1">
    <source>
        <dbReference type="EMBL" id="PKT75054.1"/>
    </source>
</evidence>
<reference evidence="1 2" key="1">
    <citation type="submission" date="2017-12" db="EMBL/GenBank/DDBJ databases">
        <title>Streptomyces populusis sp. nov., a novel endophytic actinobacterium isolated from stems of Populus adenopoda Maxim.</title>
        <authorList>
            <person name="Wang Z."/>
        </authorList>
    </citation>
    <scope>NUCLEOTIDE SEQUENCE [LARGE SCALE GENOMIC DNA]</scope>
    <source>
        <strain evidence="1 2">A249</strain>
    </source>
</reference>
<dbReference type="EMBL" id="PJOS01000001">
    <property type="protein sequence ID" value="PKT75054.1"/>
    <property type="molecule type" value="Genomic_DNA"/>
</dbReference>
<dbReference type="OrthoDB" id="9814070at2"/>
<dbReference type="Proteomes" id="UP000236178">
    <property type="component" value="Unassembled WGS sequence"/>
</dbReference>
<gene>
    <name evidence="1" type="ORF">CW362_00645</name>
</gene>
<evidence type="ECO:0000313" key="2">
    <source>
        <dbReference type="Proteomes" id="UP000236178"/>
    </source>
</evidence>
<comment type="caution">
    <text evidence="1">The sequence shown here is derived from an EMBL/GenBank/DDBJ whole genome shotgun (WGS) entry which is preliminary data.</text>
</comment>
<organism evidence="1 2">
    <name type="scientific">Streptomyces populi</name>
    <dbReference type="NCBI Taxonomy" id="2058924"/>
    <lineage>
        <taxon>Bacteria</taxon>
        <taxon>Bacillati</taxon>
        <taxon>Actinomycetota</taxon>
        <taxon>Actinomycetes</taxon>
        <taxon>Kitasatosporales</taxon>
        <taxon>Streptomycetaceae</taxon>
        <taxon>Streptomyces</taxon>
    </lineage>
</organism>
<dbReference type="AlphaFoldDB" id="A0A2I0SYN0"/>
<proteinExistence type="predicted"/>
<dbReference type="Gene3D" id="3.75.10.10">
    <property type="entry name" value="L-arginine/glycine Amidinotransferase, Chain A"/>
    <property type="match status" value="1"/>
</dbReference>
<sequence>MCRPSHFDVTYSINPWMHPEKPCDGGLAVAQWEQLYELYKSLGHTVEVIDPIPGLPDMVFAANGATVVDGKVLGARFRHAERTAEGPAYLNWFEKQGFQETLWPEYINEGEGDYLVVGRRILAGTGFRTDPRSHAEAQEFFGLPVTSLTLVNPNHYHLDTALAVLSDTEIMYYPEAFSEGSRAVLRAMFPDAVLARHEDAAVFGLNAFSDGYNVLLPQAATGLIARLKNRGFNAIGVELSELLKAGGSVKCCTLELR</sequence>
<dbReference type="GO" id="GO:0016740">
    <property type="term" value="F:transferase activity"/>
    <property type="evidence" value="ECO:0007669"/>
    <property type="project" value="UniProtKB-KW"/>
</dbReference>
<accession>A0A2I0SYN0</accession>
<dbReference type="NCBIfam" id="NF045659">
    <property type="entry name" value="DiMArgaseDdahMtb"/>
    <property type="match status" value="1"/>
</dbReference>
<keyword evidence="2" id="KW-1185">Reference proteome</keyword>
<protein>
    <submittedName>
        <fullName evidence="1">Amidinotransferase</fullName>
    </submittedName>
</protein>
<keyword evidence="1" id="KW-0808">Transferase</keyword>